<protein>
    <recommendedName>
        <fullName evidence="12">Magnesium transport protein CorA</fullName>
    </recommendedName>
</protein>
<comment type="catalytic activity">
    <reaction evidence="10">
        <text>Mg(2+)(in) = Mg(2+)(out)</text>
        <dbReference type="Rhea" id="RHEA:29827"/>
        <dbReference type="ChEBI" id="CHEBI:18420"/>
    </reaction>
</comment>
<reference evidence="14 15" key="1">
    <citation type="submission" date="2020-04" db="EMBL/GenBank/DDBJ databases">
        <title>MicrobeNet Type strains.</title>
        <authorList>
            <person name="Nicholson A.C."/>
        </authorList>
    </citation>
    <scope>NUCLEOTIDE SEQUENCE [LARGE SCALE GENOMIC DNA]</scope>
    <source>
        <strain evidence="14 15">DSM 44445</strain>
    </source>
</reference>
<comment type="caution">
    <text evidence="14">The sequence shown here is derived from an EMBL/GenBank/DDBJ whole genome shotgun (WGS) entry which is preliminary data.</text>
</comment>
<dbReference type="PANTHER" id="PTHR46494">
    <property type="entry name" value="CORA FAMILY METAL ION TRANSPORTER (EUROFUNG)"/>
    <property type="match status" value="1"/>
</dbReference>
<comment type="similarity">
    <text evidence="2 12">Belongs to the CorA metal ion transporter (MIT) (TC 1.A.35) family.</text>
</comment>
<dbReference type="CDD" id="cd12830">
    <property type="entry name" value="MtCorA-like"/>
    <property type="match status" value="1"/>
</dbReference>
<dbReference type="SUPFAM" id="SSF143865">
    <property type="entry name" value="CorA soluble domain-like"/>
    <property type="match status" value="1"/>
</dbReference>
<dbReference type="GO" id="GO:0000287">
    <property type="term" value="F:magnesium ion binding"/>
    <property type="evidence" value="ECO:0007669"/>
    <property type="project" value="TreeGrafter"/>
</dbReference>
<evidence type="ECO:0000313" key="15">
    <source>
        <dbReference type="Proteomes" id="UP000523447"/>
    </source>
</evidence>
<comment type="subcellular location">
    <subcellularLocation>
        <location evidence="1">Cell membrane</location>
        <topology evidence="1">Multi-pass membrane protein</topology>
    </subcellularLocation>
    <subcellularLocation>
        <location evidence="12">Membrane</location>
        <topology evidence="12">Multi-pass membrane protein</topology>
    </subcellularLocation>
</comment>
<dbReference type="InterPro" id="IPR045863">
    <property type="entry name" value="CorA_TM1_TM2"/>
</dbReference>
<keyword evidence="3 12" id="KW-0813">Transport</keyword>
<keyword evidence="15" id="KW-1185">Reference proteome</keyword>
<evidence type="ECO:0000256" key="7">
    <source>
        <dbReference type="ARBA" id="ARBA00022989"/>
    </source>
</evidence>
<dbReference type="Pfam" id="PF01544">
    <property type="entry name" value="CorA"/>
    <property type="match status" value="1"/>
</dbReference>
<name>A0A7X6RHU3_9NOCA</name>
<evidence type="ECO:0000256" key="4">
    <source>
        <dbReference type="ARBA" id="ARBA00022475"/>
    </source>
</evidence>
<dbReference type="Gene3D" id="1.20.58.340">
    <property type="entry name" value="Magnesium transport protein CorA, transmembrane region"/>
    <property type="match status" value="2"/>
</dbReference>
<dbReference type="InterPro" id="IPR002523">
    <property type="entry name" value="MgTranspt_CorA/ZnTranspt_ZntB"/>
</dbReference>
<dbReference type="GO" id="GO:0050897">
    <property type="term" value="F:cobalt ion binding"/>
    <property type="evidence" value="ECO:0007669"/>
    <property type="project" value="TreeGrafter"/>
</dbReference>
<evidence type="ECO:0000256" key="12">
    <source>
        <dbReference type="RuleBase" id="RU362010"/>
    </source>
</evidence>
<evidence type="ECO:0000313" key="14">
    <source>
        <dbReference type="EMBL" id="NKY85928.1"/>
    </source>
</evidence>
<dbReference type="InterPro" id="IPR045861">
    <property type="entry name" value="CorA_cytoplasmic_dom"/>
</dbReference>
<dbReference type="Gene3D" id="3.30.460.20">
    <property type="entry name" value="CorA soluble domain-like"/>
    <property type="match status" value="1"/>
</dbReference>
<dbReference type="EMBL" id="JAAXPE010000007">
    <property type="protein sequence ID" value="NKY85928.1"/>
    <property type="molecule type" value="Genomic_DNA"/>
</dbReference>
<dbReference type="AlphaFoldDB" id="A0A7X6RHU3"/>
<dbReference type="NCBIfam" id="TIGR00383">
    <property type="entry name" value="corA"/>
    <property type="match status" value="1"/>
</dbReference>
<proteinExistence type="inferred from homology"/>
<evidence type="ECO:0000256" key="1">
    <source>
        <dbReference type="ARBA" id="ARBA00004651"/>
    </source>
</evidence>
<keyword evidence="7 12" id="KW-1133">Transmembrane helix</keyword>
<evidence type="ECO:0000256" key="11">
    <source>
        <dbReference type="ARBA" id="ARBA00045497"/>
    </source>
</evidence>
<keyword evidence="4 12" id="KW-1003">Cell membrane</keyword>
<feature type="compositionally biased region" description="Basic residues" evidence="13">
    <location>
        <begin position="1"/>
        <end position="19"/>
    </location>
</feature>
<feature type="transmembrane region" description="Helical" evidence="12">
    <location>
        <begin position="416"/>
        <end position="435"/>
    </location>
</feature>
<evidence type="ECO:0000256" key="3">
    <source>
        <dbReference type="ARBA" id="ARBA00022448"/>
    </source>
</evidence>
<accession>A0A7X6RHU3</accession>
<keyword evidence="9 12" id="KW-0472">Membrane</keyword>
<keyword evidence="8 12" id="KW-0406">Ion transport</keyword>
<evidence type="ECO:0000256" key="10">
    <source>
        <dbReference type="ARBA" id="ARBA00034269"/>
    </source>
</evidence>
<organism evidence="14 15">
    <name type="scientific">Nocardia veterana</name>
    <dbReference type="NCBI Taxonomy" id="132249"/>
    <lineage>
        <taxon>Bacteria</taxon>
        <taxon>Bacillati</taxon>
        <taxon>Actinomycetota</taxon>
        <taxon>Actinomycetes</taxon>
        <taxon>Mycobacteriales</taxon>
        <taxon>Nocardiaceae</taxon>
        <taxon>Nocardia</taxon>
    </lineage>
</organism>
<dbReference type="Proteomes" id="UP000523447">
    <property type="component" value="Unassembled WGS sequence"/>
</dbReference>
<dbReference type="PANTHER" id="PTHR46494:SF1">
    <property type="entry name" value="CORA FAMILY METAL ION TRANSPORTER (EUROFUNG)"/>
    <property type="match status" value="1"/>
</dbReference>
<keyword evidence="6 12" id="KW-0460">Magnesium</keyword>
<dbReference type="InterPro" id="IPR004488">
    <property type="entry name" value="Mg/Co-transport_prot_CorA"/>
</dbReference>
<dbReference type="FunFam" id="1.20.58.340:FF:000004">
    <property type="entry name" value="Magnesium transport protein CorA"/>
    <property type="match status" value="1"/>
</dbReference>
<evidence type="ECO:0000256" key="8">
    <source>
        <dbReference type="ARBA" id="ARBA00023065"/>
    </source>
</evidence>
<evidence type="ECO:0000256" key="13">
    <source>
        <dbReference type="SAM" id="MobiDB-lite"/>
    </source>
</evidence>
<evidence type="ECO:0000256" key="9">
    <source>
        <dbReference type="ARBA" id="ARBA00023136"/>
    </source>
</evidence>
<gene>
    <name evidence="12 14" type="primary">corA</name>
    <name evidence="14" type="ORF">HGA07_09860</name>
</gene>
<dbReference type="GO" id="GO:0005886">
    <property type="term" value="C:plasma membrane"/>
    <property type="evidence" value="ECO:0007669"/>
    <property type="project" value="UniProtKB-SubCell"/>
</dbReference>
<feature type="transmembrane region" description="Helical" evidence="12">
    <location>
        <begin position="447"/>
        <end position="467"/>
    </location>
</feature>
<dbReference type="GO" id="GO:0015095">
    <property type="term" value="F:magnesium ion transmembrane transporter activity"/>
    <property type="evidence" value="ECO:0007669"/>
    <property type="project" value="UniProtKB-UniRule"/>
</dbReference>
<feature type="region of interest" description="Disordered" evidence="13">
    <location>
        <begin position="1"/>
        <end position="28"/>
    </location>
</feature>
<evidence type="ECO:0000256" key="5">
    <source>
        <dbReference type="ARBA" id="ARBA00022692"/>
    </source>
</evidence>
<evidence type="ECO:0000256" key="2">
    <source>
        <dbReference type="ARBA" id="ARBA00009765"/>
    </source>
</evidence>
<comment type="function">
    <text evidence="11">Mediates influx of magnesium ions. Alternates between open and closed states. Activated by low cytoplasmic Mg(2+) levels. Inactive when cytoplasmic Mg(2+) levels are high.</text>
</comment>
<keyword evidence="5 12" id="KW-0812">Transmembrane</keyword>
<dbReference type="GO" id="GO:0015087">
    <property type="term" value="F:cobalt ion transmembrane transporter activity"/>
    <property type="evidence" value="ECO:0007669"/>
    <property type="project" value="UniProtKB-UniRule"/>
</dbReference>
<dbReference type="SUPFAM" id="SSF144083">
    <property type="entry name" value="Magnesium transport protein CorA, transmembrane region"/>
    <property type="match status" value="1"/>
</dbReference>
<sequence length="473" mass="52365">MHRHRPAVLPHPHTRHLHPPHQAQTGRQCGDRFVPAGRGVVVGDRHHVHPRGRGRSHQIAGSVGAVRRGGVGVEVDAHALHIAQRRRIGSAGPGPAVPALRQRPGRPAASIADVPSIPPLPPFRGSGRSRHEPRLPRIPVPTARAIVDCGVYIDGHRQPGHTTPAAGLAQVRAEGKGFVWVGMHAPDADQMAEVAQIFGLHELAVEDAVHAHQRPKLERYDDTLFLVLRTVKYLEHDPNSVSEIVQTGEIMIFMGADFVVTVRHGEHTALKVVREQMEEHPERLALGPGAVLHAIADHVVDTYLLVTQSVEDDVETMEEEVFTPRSRLTIEAIYQLKREVVELRRAVNPLALPLQLLSRSAELPLPKEIRRYLRDVADHHTAVAERISDFDEALSALINAALAKVSVQQNTDMRKISAWAAMAAVPTMIAGIYGMNFEHMPELKWTYGYLLVWLVILVICGALFIALRRNKWL</sequence>
<evidence type="ECO:0000256" key="6">
    <source>
        <dbReference type="ARBA" id="ARBA00022842"/>
    </source>
</evidence>
<feature type="region of interest" description="Disordered" evidence="13">
    <location>
        <begin position="106"/>
        <end position="135"/>
    </location>
</feature>